<feature type="domain" description="Solute-binding protein family 3/N-terminal" evidence="7">
    <location>
        <begin position="43"/>
        <end position="284"/>
    </location>
</feature>
<evidence type="ECO:0000256" key="6">
    <source>
        <dbReference type="SAM" id="SignalP"/>
    </source>
</evidence>
<organism evidence="8 9">
    <name type="scientific">Bifidobacterium santillanense</name>
    <dbReference type="NCBI Taxonomy" id="2809028"/>
    <lineage>
        <taxon>Bacteria</taxon>
        <taxon>Bacillati</taxon>
        <taxon>Actinomycetota</taxon>
        <taxon>Actinomycetes</taxon>
        <taxon>Bifidobacteriales</taxon>
        <taxon>Bifidobacteriaceae</taxon>
        <taxon>Bifidobacterium</taxon>
    </lineage>
</organism>
<feature type="region of interest" description="Disordered" evidence="5">
    <location>
        <begin position="112"/>
        <end position="135"/>
    </location>
</feature>
<sequence>MSAGRVAPAVRRACAAVLVSALTATAAGCGGAPETFIQPEGPTIAIGVAADEPGLARWHDGTYAGFEVEIARYVAKKLGYANKQIVFKQVMPSNRLDLLDDGTVDMVVAGMPMPDDADADSSADGGAGTDGTSDDGSDAVAYAGPYLTVSQGLLVRPDDAGTITDVAALAGRDVCVVAGSGESLLAEQPKANTRERDTYPQCVTDLMVGTADAIAGDDVVLAGLARSQGAGLSRPVSGVAYGGTRYGVALPAGADTLAQNVEAALKDMREDGSYAAALRTLRADTGWRPGRT</sequence>
<evidence type="ECO:0000259" key="7">
    <source>
        <dbReference type="SMART" id="SM00062"/>
    </source>
</evidence>
<dbReference type="RefSeq" id="WP_214358614.1">
    <property type="nucleotide sequence ID" value="NZ_JAFEJS010000009.1"/>
</dbReference>
<dbReference type="SUPFAM" id="SSF53850">
    <property type="entry name" value="Periplasmic binding protein-like II"/>
    <property type="match status" value="1"/>
</dbReference>
<feature type="chain" id="PRO_5045678563" evidence="6">
    <location>
        <begin position="27"/>
        <end position="292"/>
    </location>
</feature>
<evidence type="ECO:0000256" key="3">
    <source>
        <dbReference type="ARBA" id="ARBA00022729"/>
    </source>
</evidence>
<evidence type="ECO:0000256" key="4">
    <source>
        <dbReference type="RuleBase" id="RU003744"/>
    </source>
</evidence>
<dbReference type="PANTHER" id="PTHR35936">
    <property type="entry name" value="MEMBRANE-BOUND LYTIC MUREIN TRANSGLYCOSYLASE F"/>
    <property type="match status" value="1"/>
</dbReference>
<proteinExistence type="inferred from homology"/>
<comment type="subcellular location">
    <subcellularLocation>
        <location evidence="1">Cell envelope</location>
    </subcellularLocation>
</comment>
<gene>
    <name evidence="8" type="ORF">JS528_08380</name>
</gene>
<comment type="similarity">
    <text evidence="2 4">Belongs to the bacterial solute-binding protein 3 family.</text>
</comment>
<dbReference type="PROSITE" id="PS01039">
    <property type="entry name" value="SBP_BACTERIAL_3"/>
    <property type="match status" value="1"/>
</dbReference>
<evidence type="ECO:0000313" key="9">
    <source>
        <dbReference type="Proteomes" id="UP000773064"/>
    </source>
</evidence>
<dbReference type="SMART" id="SM00062">
    <property type="entry name" value="PBPb"/>
    <property type="match status" value="1"/>
</dbReference>
<keyword evidence="3 6" id="KW-0732">Signal</keyword>
<protein>
    <submittedName>
        <fullName evidence="8">Transporter substrate-binding domain-containing protein</fullName>
    </submittedName>
</protein>
<dbReference type="EMBL" id="JAFEJS010000009">
    <property type="protein sequence ID" value="MBT1173360.1"/>
    <property type="molecule type" value="Genomic_DNA"/>
</dbReference>
<dbReference type="Pfam" id="PF00497">
    <property type="entry name" value="SBP_bac_3"/>
    <property type="match status" value="1"/>
</dbReference>
<evidence type="ECO:0000256" key="5">
    <source>
        <dbReference type="SAM" id="MobiDB-lite"/>
    </source>
</evidence>
<evidence type="ECO:0000256" key="2">
    <source>
        <dbReference type="ARBA" id="ARBA00010333"/>
    </source>
</evidence>
<dbReference type="InterPro" id="IPR001638">
    <property type="entry name" value="Solute-binding_3/MltF_N"/>
</dbReference>
<comment type="caution">
    <text evidence="8">The sequence shown here is derived from an EMBL/GenBank/DDBJ whole genome shotgun (WGS) entry which is preliminary data.</text>
</comment>
<name>A0ABS5UR73_9BIFI</name>
<dbReference type="PANTHER" id="PTHR35936:SF17">
    <property type="entry name" value="ARGININE-BINDING EXTRACELLULAR PROTEIN ARTP"/>
    <property type="match status" value="1"/>
</dbReference>
<evidence type="ECO:0000313" key="8">
    <source>
        <dbReference type="EMBL" id="MBT1173360.1"/>
    </source>
</evidence>
<dbReference type="Proteomes" id="UP000773064">
    <property type="component" value="Unassembled WGS sequence"/>
</dbReference>
<dbReference type="Gene3D" id="3.40.190.10">
    <property type="entry name" value="Periplasmic binding protein-like II"/>
    <property type="match status" value="2"/>
</dbReference>
<reference evidence="8 9" key="1">
    <citation type="journal article" date="2021" name="Environ. Microbiol.">
        <title>Genetic insights into the dark matter of the mammalian gut microbiota through targeted genome reconstruction.</title>
        <authorList>
            <person name="Lugli G.A."/>
            <person name="Alessandri G."/>
            <person name="Milani C."/>
            <person name="Viappiani A."/>
            <person name="Fontana F."/>
            <person name="Tarracchini C."/>
            <person name="Mancabelli L."/>
            <person name="Argentini C."/>
            <person name="Ruiz L."/>
            <person name="Margolles A."/>
            <person name="van Sinderen D."/>
            <person name="Turroni F."/>
            <person name="Ventura M."/>
        </authorList>
    </citation>
    <scope>NUCLEOTIDE SEQUENCE [LARGE SCALE GENOMIC DNA]</scope>
    <source>
        <strain evidence="8 9">MA2</strain>
    </source>
</reference>
<dbReference type="PROSITE" id="PS51257">
    <property type="entry name" value="PROKAR_LIPOPROTEIN"/>
    <property type="match status" value="1"/>
</dbReference>
<feature type="signal peptide" evidence="6">
    <location>
        <begin position="1"/>
        <end position="26"/>
    </location>
</feature>
<accession>A0ABS5UR73</accession>
<keyword evidence="9" id="KW-1185">Reference proteome</keyword>
<evidence type="ECO:0000256" key="1">
    <source>
        <dbReference type="ARBA" id="ARBA00004196"/>
    </source>
</evidence>
<dbReference type="InterPro" id="IPR018313">
    <property type="entry name" value="SBP_3_CS"/>
</dbReference>